<dbReference type="Pfam" id="PF12652">
    <property type="entry name" value="CotJB"/>
    <property type="match status" value="1"/>
</dbReference>
<keyword evidence="2" id="KW-0946">Virion</keyword>
<dbReference type="RefSeq" id="WP_308731352.1">
    <property type="nucleotide sequence ID" value="NZ_JAJEQN010000008.1"/>
</dbReference>
<evidence type="ECO:0000259" key="1">
    <source>
        <dbReference type="Pfam" id="PF12652"/>
    </source>
</evidence>
<dbReference type="EMBL" id="JAJEQN010000008">
    <property type="protein sequence ID" value="MCC2220925.1"/>
    <property type="molecule type" value="Genomic_DNA"/>
</dbReference>
<comment type="caution">
    <text evidence="2">The sequence shown here is derived from an EMBL/GenBank/DDBJ whole genome shotgun (WGS) entry which is preliminary data.</text>
</comment>
<dbReference type="InterPro" id="IPR024207">
    <property type="entry name" value="CotJB_dom"/>
</dbReference>
<reference evidence="2 3" key="1">
    <citation type="submission" date="2021-10" db="EMBL/GenBank/DDBJ databases">
        <title>Anaerobic single-cell dispensing facilitates the cultivation of human gut bacteria.</title>
        <authorList>
            <person name="Afrizal A."/>
        </authorList>
    </citation>
    <scope>NUCLEOTIDE SEQUENCE [LARGE SCALE GENOMIC DNA]</scope>
    <source>
        <strain evidence="2 3">CLA-AA-H224</strain>
    </source>
</reference>
<keyword evidence="3" id="KW-1185">Reference proteome</keyword>
<sequence length="79" mass="9114">MNNRNVYMHGFVCDDAALFLDTHPDCPHARHLYQENAAQYNQARKQYAAAGKPLFRTDAVSDRGWSWTDEPWPWEGGNC</sequence>
<dbReference type="Proteomes" id="UP001198200">
    <property type="component" value="Unassembled WGS sequence"/>
</dbReference>
<organism evidence="2 3">
    <name type="scientific">Anthropogastromicrobium aceti</name>
    <dbReference type="NCBI Taxonomy" id="2981768"/>
    <lineage>
        <taxon>Bacteria</taxon>
        <taxon>Bacillati</taxon>
        <taxon>Bacillota</taxon>
        <taxon>Clostridia</taxon>
        <taxon>Lachnospirales</taxon>
        <taxon>Lachnospiraceae</taxon>
        <taxon>Anthropogastromicrobium</taxon>
    </lineage>
</organism>
<feature type="domain" description="Protein CotJB" evidence="1">
    <location>
        <begin position="5"/>
        <end position="75"/>
    </location>
</feature>
<protein>
    <submittedName>
        <fullName evidence="2">Spore coat protein CotJB</fullName>
    </submittedName>
</protein>
<dbReference type="AlphaFoldDB" id="A0AAE3E2Z7"/>
<name>A0AAE3E2Z7_9FIRM</name>
<proteinExistence type="predicted"/>
<evidence type="ECO:0000313" key="3">
    <source>
        <dbReference type="Proteomes" id="UP001198200"/>
    </source>
</evidence>
<evidence type="ECO:0000313" key="2">
    <source>
        <dbReference type="EMBL" id="MCC2220925.1"/>
    </source>
</evidence>
<accession>A0AAE3E2Z7</accession>
<keyword evidence="2" id="KW-0167">Capsid protein</keyword>
<gene>
    <name evidence="2" type="ORF">LKD48_04585</name>
</gene>